<dbReference type="OrthoDB" id="9791132at2"/>
<protein>
    <recommendedName>
        <fullName evidence="4">serine-type D-Ala-D-Ala carboxypeptidase</fullName>
        <ecNumber evidence="4">3.4.16.4</ecNumber>
    </recommendedName>
</protein>
<keyword evidence="9" id="KW-0133">Cell shape</keyword>
<dbReference type="PANTHER" id="PTHR21581">
    <property type="entry name" value="D-ALANYL-D-ALANINE CARBOXYPEPTIDASE"/>
    <property type="match status" value="1"/>
</dbReference>
<evidence type="ECO:0000256" key="7">
    <source>
        <dbReference type="ARBA" id="ARBA00022729"/>
    </source>
</evidence>
<dbReference type="InterPro" id="IPR012338">
    <property type="entry name" value="Beta-lactam/transpept-like"/>
</dbReference>
<comment type="catalytic activity">
    <reaction evidence="12">
        <text>Preferential cleavage: (Ac)2-L-Lys-D-Ala-|-D-Ala. Also transpeptidation of peptidyl-alanyl moieties that are N-acyl substituents of D-alanine.</text>
        <dbReference type="EC" id="3.4.16.4"/>
    </reaction>
</comment>
<keyword evidence="8" id="KW-0378">Hydrolase</keyword>
<dbReference type="GO" id="GO:0009002">
    <property type="term" value="F:serine-type D-Ala-D-Ala carboxypeptidase activity"/>
    <property type="evidence" value="ECO:0007669"/>
    <property type="project" value="UniProtKB-EC"/>
</dbReference>
<dbReference type="Pfam" id="PF07943">
    <property type="entry name" value="PBP5_C"/>
    <property type="match status" value="1"/>
</dbReference>
<keyword evidence="7" id="KW-0732">Signal</keyword>
<evidence type="ECO:0000256" key="4">
    <source>
        <dbReference type="ARBA" id="ARBA00012448"/>
    </source>
</evidence>
<dbReference type="InterPro" id="IPR037167">
    <property type="entry name" value="Peptidase_S11_C_sf"/>
</dbReference>
<dbReference type="PROSITE" id="PS51257">
    <property type="entry name" value="PROKAR_LIPOPROTEIN"/>
    <property type="match status" value="1"/>
</dbReference>
<dbReference type="SUPFAM" id="SSF69189">
    <property type="entry name" value="Penicillin-binding protein associated domain"/>
    <property type="match status" value="1"/>
</dbReference>
<evidence type="ECO:0000256" key="2">
    <source>
        <dbReference type="ARBA" id="ARBA00004752"/>
    </source>
</evidence>
<keyword evidence="11" id="KW-0961">Cell wall biogenesis/degradation</keyword>
<evidence type="ECO:0000256" key="13">
    <source>
        <dbReference type="RuleBase" id="RU004016"/>
    </source>
</evidence>
<sequence length="447" mass="50046">MRRTTLSSICFSLLASCLLWPLSGIADAVETTESEYGTELTLGAKAAIAFDPNDGKIFYEKNADEPLQIASTTKMLTMYLILEAIKEEKINWEDEIPISEHLETLSHDMNLSNVYLYQHETYTVKDLFKATEKVSANAAVIALAEKIAGSEKKFVDLMRAQLKEWGINDAYIISTSGLNNEDTLGRKYPGSKDDEENLMSVHDLAIVTYHLLNDFPEIIDFTREPVTTFGEGTLSQTELYSTNEMLPGKAFYKENVIGLKTGTTKLAGTCFVGLIEQDGRQVVTIVLNSEDMETKDNGQRFIDTSYLMDDALDNWAMATTLSQASLTGNQQRYPVHAGEADFVKLALQKELTNWQLADQDTLTDLKIKMDSQLLTNDGELKAPITKGQQIGTVTVTLDDTSAHYLFKDKKTETLPVFAAESVEKSPWYVLIGEWFSEKFNDLKMNFV</sequence>
<gene>
    <name evidence="14" type="ORF">FA707_10310</name>
</gene>
<dbReference type="RefSeq" id="WP_136954108.1">
    <property type="nucleotide sequence ID" value="NZ_CP039712.1"/>
</dbReference>
<dbReference type="InterPro" id="IPR015956">
    <property type="entry name" value="Peniciliin-bd_prot_C_sf"/>
</dbReference>
<evidence type="ECO:0000256" key="5">
    <source>
        <dbReference type="ARBA" id="ARBA00022645"/>
    </source>
</evidence>
<evidence type="ECO:0000256" key="10">
    <source>
        <dbReference type="ARBA" id="ARBA00022984"/>
    </source>
</evidence>
<evidence type="ECO:0000256" key="9">
    <source>
        <dbReference type="ARBA" id="ARBA00022960"/>
    </source>
</evidence>
<dbReference type="Gene3D" id="3.40.710.10">
    <property type="entry name" value="DD-peptidase/beta-lactamase superfamily"/>
    <property type="match status" value="1"/>
</dbReference>
<dbReference type="PRINTS" id="PR00725">
    <property type="entry name" value="DADACBPTASE1"/>
</dbReference>
<keyword evidence="5 14" id="KW-0121">Carboxypeptidase</keyword>
<evidence type="ECO:0000256" key="8">
    <source>
        <dbReference type="ARBA" id="ARBA00022801"/>
    </source>
</evidence>
<reference evidence="14 15" key="1">
    <citation type="submission" date="2019-04" db="EMBL/GenBank/DDBJ databases">
        <title>Vagococcus sp. nov., isolated from faeces of yaks (Bos grunniens).</title>
        <authorList>
            <person name="Ge Y."/>
        </authorList>
    </citation>
    <scope>NUCLEOTIDE SEQUENCE [LARGE SCALE GENOMIC DNA]</scope>
    <source>
        <strain evidence="14 15">MN-17</strain>
    </source>
</reference>
<dbReference type="GO" id="GO:0006508">
    <property type="term" value="P:proteolysis"/>
    <property type="evidence" value="ECO:0007669"/>
    <property type="project" value="UniProtKB-KW"/>
</dbReference>
<organism evidence="14 15">
    <name type="scientific">Vagococcus zengguangii</name>
    <dbReference type="NCBI Taxonomy" id="2571750"/>
    <lineage>
        <taxon>Bacteria</taxon>
        <taxon>Bacillati</taxon>
        <taxon>Bacillota</taxon>
        <taxon>Bacilli</taxon>
        <taxon>Lactobacillales</taxon>
        <taxon>Enterococcaceae</taxon>
        <taxon>Vagococcus</taxon>
    </lineage>
</organism>
<dbReference type="SUPFAM" id="SSF56601">
    <property type="entry name" value="beta-lactamase/transpeptidase-like"/>
    <property type="match status" value="1"/>
</dbReference>
<evidence type="ECO:0000256" key="11">
    <source>
        <dbReference type="ARBA" id="ARBA00023316"/>
    </source>
</evidence>
<dbReference type="EMBL" id="CP039712">
    <property type="protein sequence ID" value="QCI87286.1"/>
    <property type="molecule type" value="Genomic_DNA"/>
</dbReference>
<name>A0A4D7D0M1_9ENTE</name>
<keyword evidence="6" id="KW-0645">Protease</keyword>
<dbReference type="InterPro" id="IPR001967">
    <property type="entry name" value="Peptidase_S11_N"/>
</dbReference>
<dbReference type="PANTHER" id="PTHR21581:SF11">
    <property type="entry name" value="D-ALANYL-D-ALANINE CARBOXYPEPTIDASE DACA"/>
    <property type="match status" value="1"/>
</dbReference>
<comment type="similarity">
    <text evidence="3 13">Belongs to the peptidase S11 family.</text>
</comment>
<dbReference type="Gene3D" id="2.60.410.10">
    <property type="entry name" value="D-Ala-D-Ala carboxypeptidase, C-terminal domain"/>
    <property type="match status" value="1"/>
</dbReference>
<evidence type="ECO:0000256" key="12">
    <source>
        <dbReference type="ARBA" id="ARBA00034000"/>
    </source>
</evidence>
<keyword evidence="10" id="KW-0573">Peptidoglycan synthesis</keyword>
<comment type="pathway">
    <text evidence="2">Cell wall biogenesis; peptidoglycan biosynthesis.</text>
</comment>
<dbReference type="EC" id="3.4.16.4" evidence="4"/>
<accession>A0A4D7D0M1</accession>
<dbReference type="KEGG" id="vao:FA707_10310"/>
<dbReference type="AlphaFoldDB" id="A0A4D7D0M1"/>
<dbReference type="Pfam" id="PF00768">
    <property type="entry name" value="Peptidase_S11"/>
    <property type="match status" value="1"/>
</dbReference>
<evidence type="ECO:0000256" key="1">
    <source>
        <dbReference type="ARBA" id="ARBA00003217"/>
    </source>
</evidence>
<evidence type="ECO:0000256" key="6">
    <source>
        <dbReference type="ARBA" id="ARBA00022670"/>
    </source>
</evidence>
<keyword evidence="15" id="KW-1185">Reference proteome</keyword>
<evidence type="ECO:0000313" key="15">
    <source>
        <dbReference type="Proteomes" id="UP000298615"/>
    </source>
</evidence>
<dbReference type="Proteomes" id="UP000298615">
    <property type="component" value="Chromosome"/>
</dbReference>
<evidence type="ECO:0000256" key="3">
    <source>
        <dbReference type="ARBA" id="ARBA00007164"/>
    </source>
</evidence>
<dbReference type="GO" id="GO:0071555">
    <property type="term" value="P:cell wall organization"/>
    <property type="evidence" value="ECO:0007669"/>
    <property type="project" value="UniProtKB-KW"/>
</dbReference>
<dbReference type="InterPro" id="IPR018044">
    <property type="entry name" value="Peptidase_S11"/>
</dbReference>
<proteinExistence type="inferred from homology"/>
<dbReference type="InterPro" id="IPR012907">
    <property type="entry name" value="Peptidase_S11_C"/>
</dbReference>
<dbReference type="GO" id="GO:0009252">
    <property type="term" value="P:peptidoglycan biosynthetic process"/>
    <property type="evidence" value="ECO:0007669"/>
    <property type="project" value="UniProtKB-UniPathway"/>
</dbReference>
<dbReference type="UniPathway" id="UPA00219"/>
<evidence type="ECO:0000313" key="14">
    <source>
        <dbReference type="EMBL" id="QCI87286.1"/>
    </source>
</evidence>
<comment type="function">
    <text evidence="1">Removes C-terminal D-alanyl residues from sugar-peptide cell wall precursors.</text>
</comment>
<dbReference type="GO" id="GO:0008360">
    <property type="term" value="P:regulation of cell shape"/>
    <property type="evidence" value="ECO:0007669"/>
    <property type="project" value="UniProtKB-KW"/>
</dbReference>